<dbReference type="GO" id="GO:0000055">
    <property type="term" value="P:ribosomal large subunit export from nucleus"/>
    <property type="evidence" value="ECO:0007669"/>
    <property type="project" value="InterPro"/>
</dbReference>
<keyword evidence="6" id="KW-0906">Nuclear pore complex</keyword>
<dbReference type="GO" id="GO:0005643">
    <property type="term" value="C:nuclear pore"/>
    <property type="evidence" value="ECO:0007669"/>
    <property type="project" value="UniProtKB-SubCell"/>
</dbReference>
<evidence type="ECO:0008006" key="11">
    <source>
        <dbReference type="Google" id="ProtNLM"/>
    </source>
</evidence>
<evidence type="ECO:0000256" key="1">
    <source>
        <dbReference type="ARBA" id="ARBA00004567"/>
    </source>
</evidence>
<evidence type="ECO:0000256" key="3">
    <source>
        <dbReference type="ARBA" id="ARBA00022816"/>
    </source>
</evidence>
<keyword evidence="10" id="KW-1185">Reference proteome</keyword>
<accession>A0A7M5X8R0</accession>
<dbReference type="PANTHER" id="PTHR13257:SF0">
    <property type="entry name" value="NUCLEAR PORE COMPLEX PROTEIN NUP88"/>
    <property type="match status" value="1"/>
</dbReference>
<evidence type="ECO:0000313" key="10">
    <source>
        <dbReference type="Proteomes" id="UP000594262"/>
    </source>
</evidence>
<keyword evidence="7" id="KW-0539">Nucleus</keyword>
<dbReference type="Pfam" id="PF10168">
    <property type="entry name" value="Nup88"/>
    <property type="match status" value="1"/>
</dbReference>
<feature type="coiled-coil region" evidence="8">
    <location>
        <begin position="526"/>
        <end position="594"/>
    </location>
</feature>
<dbReference type="GO" id="GO:0006406">
    <property type="term" value="P:mRNA export from nucleus"/>
    <property type="evidence" value="ECO:0007669"/>
    <property type="project" value="TreeGrafter"/>
</dbReference>
<keyword evidence="2" id="KW-0813">Transport</keyword>
<evidence type="ECO:0000256" key="7">
    <source>
        <dbReference type="ARBA" id="ARBA00023242"/>
    </source>
</evidence>
<keyword evidence="3" id="KW-0509">mRNA transport</keyword>
<dbReference type="InterPro" id="IPR037700">
    <property type="entry name" value="NUP88/NUP82"/>
</dbReference>
<keyword evidence="8" id="KW-0175">Coiled coil</keyword>
<evidence type="ECO:0000313" key="9">
    <source>
        <dbReference type="EnsemblMetazoa" id="CLYHEMP018554.1"/>
    </source>
</evidence>
<dbReference type="GO" id="GO:0000056">
    <property type="term" value="P:ribosomal small subunit export from nucleus"/>
    <property type="evidence" value="ECO:0007669"/>
    <property type="project" value="InterPro"/>
</dbReference>
<dbReference type="OrthoDB" id="341482at2759"/>
<dbReference type="GO" id="GO:0017056">
    <property type="term" value="F:structural constituent of nuclear pore"/>
    <property type="evidence" value="ECO:0007669"/>
    <property type="project" value="InterPro"/>
</dbReference>
<dbReference type="AlphaFoldDB" id="A0A7M5X8R0"/>
<keyword evidence="5" id="KW-0811">Translocation</keyword>
<evidence type="ECO:0000256" key="2">
    <source>
        <dbReference type="ARBA" id="ARBA00022448"/>
    </source>
</evidence>
<dbReference type="PANTHER" id="PTHR13257">
    <property type="entry name" value="NUCLEOPORIN NUP84-RELATED"/>
    <property type="match status" value="1"/>
</dbReference>
<dbReference type="Proteomes" id="UP000594262">
    <property type="component" value="Unplaced"/>
</dbReference>
<organism evidence="9 10">
    <name type="scientific">Clytia hemisphaerica</name>
    <dbReference type="NCBI Taxonomy" id="252671"/>
    <lineage>
        <taxon>Eukaryota</taxon>
        <taxon>Metazoa</taxon>
        <taxon>Cnidaria</taxon>
        <taxon>Hydrozoa</taxon>
        <taxon>Hydroidolina</taxon>
        <taxon>Leptothecata</taxon>
        <taxon>Obeliida</taxon>
        <taxon>Clytiidae</taxon>
        <taxon>Clytia</taxon>
    </lineage>
</organism>
<sequence>MAAFQAGNFEDLQYQVKTDFKEDLNSERVKCNLSEFKQNTFFYYSDAQKCIYIQPVQSKKGFSQKSQIQKLSLTTAPLFAVSKLKCSITGNHALLFGKHGLAVVELPRKWGDDNLFEGGKTKIQCRSTILDQSFYEHHLSIEVVNASWYPGSPTDSHLLVLTTDNCLRIYDITRPEQPLLRLPLFDNVSETSKNRLSMVLGETVVNMAIAPPKEDSLGNKMYPVYVMQESGDVWVLHCKFAQNRIHVEQQGPLVMNPPADDNYGCNFCTLLCLPTTPVTLALATKTGTVYNCVVIVGDEEMDELGNKSVSDYVERFPTESLYVYETIKLEMNLLNSSRQQVIGDPPELSDIMLIRDKSTTDRYISVSSGGIHTITLPWVHELSNFFGSDSQHCNQMEKPADVRYLLCTKPVEDSHASVTVCGCSVFEDGSTLMCILSNGELVPLQLRKPSEQHWEDNKPEAINRHFSSPLRQLRGVGQFQTYISKMLVKEATIPIIKCGGSDDLIPPDVYFKLLTKTTQVLREEYIQKMLLAKAELDKRCKILREKKMEQLEELDLLQNDQTLGDKGEELATKLEQAQENMAAITDRVSKVFRRIQRSSPVLSHEEKEWAQELKLMQNKVNKLKKFSEVIKTKHQNLVLQSTPMSLVNKSTSKPSMATTQAIKIRGVLKDQGSVISQLVDEVNALSVRVGT</sequence>
<proteinExistence type="predicted"/>
<name>A0A7M5X8R0_9CNID</name>
<dbReference type="GO" id="GO:0006606">
    <property type="term" value="P:protein import into nucleus"/>
    <property type="evidence" value="ECO:0007669"/>
    <property type="project" value="TreeGrafter"/>
</dbReference>
<dbReference type="EnsemblMetazoa" id="CLYHEMT018554.1">
    <property type="protein sequence ID" value="CLYHEMP018554.1"/>
    <property type="gene ID" value="CLYHEMG018554"/>
</dbReference>
<comment type="subcellular location">
    <subcellularLocation>
        <location evidence="1">Nucleus</location>
        <location evidence="1">Nuclear pore complex</location>
    </subcellularLocation>
</comment>
<keyword evidence="4" id="KW-0653">Protein transport</keyword>
<evidence type="ECO:0000256" key="6">
    <source>
        <dbReference type="ARBA" id="ARBA00023132"/>
    </source>
</evidence>
<evidence type="ECO:0000256" key="4">
    <source>
        <dbReference type="ARBA" id="ARBA00022927"/>
    </source>
</evidence>
<reference evidence="9" key="1">
    <citation type="submission" date="2021-01" db="UniProtKB">
        <authorList>
            <consortium name="EnsemblMetazoa"/>
        </authorList>
    </citation>
    <scope>IDENTIFICATION</scope>
</reference>
<evidence type="ECO:0000256" key="8">
    <source>
        <dbReference type="SAM" id="Coils"/>
    </source>
</evidence>
<protein>
    <recommendedName>
        <fullName evidence="11">Nuclear pore complex protein Nup88</fullName>
    </recommendedName>
</protein>
<dbReference type="RefSeq" id="XP_066927497.1">
    <property type="nucleotide sequence ID" value="XM_067071396.1"/>
</dbReference>
<dbReference type="GeneID" id="136814973"/>
<evidence type="ECO:0000256" key="5">
    <source>
        <dbReference type="ARBA" id="ARBA00023010"/>
    </source>
</evidence>
<dbReference type="InterPro" id="IPR019321">
    <property type="entry name" value="Nucleoporin_Nup88"/>
</dbReference>